<evidence type="ECO:0000313" key="1">
    <source>
        <dbReference type="EMBL" id="GFS13047.1"/>
    </source>
</evidence>
<organism evidence="1 2">
    <name type="scientific">Elysia marginata</name>
    <dbReference type="NCBI Taxonomy" id="1093978"/>
    <lineage>
        <taxon>Eukaryota</taxon>
        <taxon>Metazoa</taxon>
        <taxon>Spiralia</taxon>
        <taxon>Lophotrochozoa</taxon>
        <taxon>Mollusca</taxon>
        <taxon>Gastropoda</taxon>
        <taxon>Heterobranchia</taxon>
        <taxon>Euthyneura</taxon>
        <taxon>Panpulmonata</taxon>
        <taxon>Sacoglossa</taxon>
        <taxon>Placobranchoidea</taxon>
        <taxon>Plakobranchidae</taxon>
        <taxon>Elysia</taxon>
    </lineage>
</organism>
<name>A0AAV4IWC8_9GAST</name>
<keyword evidence="2" id="KW-1185">Reference proteome</keyword>
<proteinExistence type="predicted"/>
<comment type="caution">
    <text evidence="1">The sequence shown here is derived from an EMBL/GenBank/DDBJ whole genome shotgun (WGS) entry which is preliminary data.</text>
</comment>
<dbReference type="AlphaFoldDB" id="A0AAV4IWC8"/>
<dbReference type="EMBL" id="BMAT01009755">
    <property type="protein sequence ID" value="GFS13047.1"/>
    <property type="molecule type" value="Genomic_DNA"/>
</dbReference>
<reference evidence="1 2" key="1">
    <citation type="journal article" date="2021" name="Elife">
        <title>Chloroplast acquisition without the gene transfer in kleptoplastic sea slugs, Plakobranchus ocellatus.</title>
        <authorList>
            <person name="Maeda T."/>
            <person name="Takahashi S."/>
            <person name="Yoshida T."/>
            <person name="Shimamura S."/>
            <person name="Takaki Y."/>
            <person name="Nagai Y."/>
            <person name="Toyoda A."/>
            <person name="Suzuki Y."/>
            <person name="Arimoto A."/>
            <person name="Ishii H."/>
            <person name="Satoh N."/>
            <person name="Nishiyama T."/>
            <person name="Hasebe M."/>
            <person name="Maruyama T."/>
            <person name="Minagawa J."/>
            <person name="Obokata J."/>
            <person name="Shigenobu S."/>
        </authorList>
    </citation>
    <scope>NUCLEOTIDE SEQUENCE [LARGE SCALE GENOMIC DNA]</scope>
</reference>
<evidence type="ECO:0000313" key="2">
    <source>
        <dbReference type="Proteomes" id="UP000762676"/>
    </source>
</evidence>
<accession>A0AAV4IWC8</accession>
<gene>
    <name evidence="1" type="ORF">ElyMa_004873500</name>
</gene>
<protein>
    <submittedName>
        <fullName evidence="1">Uncharacterized protein</fullName>
    </submittedName>
</protein>
<sequence length="168" mass="18516">MSRGWKSNQQPPDHESEAQTTKSRCLTCIGRMLALAALMQDGSRRGLIIGCTTIACQCLLTRRGKLVTAIGAPKRISCGLPPLEHYPYGTGFIYRLLAVRRPLFAVLHSTTGDRNQIGDVISDAEDEDALIFEGTEIVGWSTAVDVDLYQRTESLTQSQEVWGIGYLE</sequence>
<dbReference type="Proteomes" id="UP000762676">
    <property type="component" value="Unassembled WGS sequence"/>
</dbReference>